<dbReference type="Proteomes" id="UP000009097">
    <property type="component" value="Unassembled WGS sequence"/>
</dbReference>
<dbReference type="InterPro" id="IPR036282">
    <property type="entry name" value="Glutathione-S-Trfase_C_sf"/>
</dbReference>
<dbReference type="EMBL" id="DS231699">
    <property type="protein sequence ID" value="KNB01300.1"/>
    <property type="molecule type" value="Genomic_DNA"/>
</dbReference>
<evidence type="ECO:0000313" key="8">
    <source>
        <dbReference type="Proteomes" id="UP000009097"/>
    </source>
</evidence>
<proteinExistence type="inferred from homology"/>
<dbReference type="GO" id="GO:0043295">
    <property type="term" value="F:glutathione binding"/>
    <property type="evidence" value="ECO:0007669"/>
    <property type="project" value="TreeGrafter"/>
</dbReference>
<dbReference type="PROSITE" id="PS50404">
    <property type="entry name" value="GST_NTER"/>
    <property type="match status" value="1"/>
</dbReference>
<dbReference type="Pfam" id="PF13417">
    <property type="entry name" value="GST_N_3"/>
    <property type="match status" value="1"/>
</dbReference>
<dbReference type="OrthoDB" id="249703at2759"/>
<dbReference type="GO" id="GO:0004364">
    <property type="term" value="F:glutathione transferase activity"/>
    <property type="evidence" value="ECO:0007669"/>
    <property type="project" value="UniProtKB-EC"/>
</dbReference>
<dbReference type="PANTHER" id="PTHR43900:SF3">
    <property type="entry name" value="GLUTATHIONE S-TRANSFERASE RHO"/>
    <property type="match status" value="1"/>
</dbReference>
<dbReference type="VEuPathDB" id="FungiDB:FOXG_04571"/>
<feature type="domain" description="GST N-terminal" evidence="5">
    <location>
        <begin position="10"/>
        <end position="97"/>
    </location>
</feature>
<dbReference type="KEGG" id="fox:FOXG_04571"/>
<dbReference type="EC" id="2.5.1.18" evidence="2"/>
<dbReference type="SFLD" id="SFLDS00019">
    <property type="entry name" value="Glutathione_Transferase_(cytos"/>
    <property type="match status" value="1"/>
</dbReference>
<evidence type="ECO:0000313" key="7">
    <source>
        <dbReference type="EMBL" id="KNB01300.1"/>
    </source>
</evidence>
<dbReference type="GeneID" id="28946610"/>
<reference evidence="7" key="2">
    <citation type="journal article" date="2010" name="Nature">
        <title>Comparative genomics reveals mobile pathogenicity chromosomes in Fusarium.</title>
        <authorList>
            <person name="Ma L.J."/>
            <person name="van der Does H.C."/>
            <person name="Borkovich K.A."/>
            <person name="Coleman J.J."/>
            <person name="Daboussi M.J."/>
            <person name="Di Pietro A."/>
            <person name="Dufresne M."/>
            <person name="Freitag M."/>
            <person name="Grabherr M."/>
            <person name="Henrissat B."/>
            <person name="Houterman P.M."/>
            <person name="Kang S."/>
            <person name="Shim W.B."/>
            <person name="Woloshuk C."/>
            <person name="Xie X."/>
            <person name="Xu J.R."/>
            <person name="Antoniw J."/>
            <person name="Baker S.E."/>
            <person name="Bluhm B.H."/>
            <person name="Breakspear A."/>
            <person name="Brown D.W."/>
            <person name="Butchko R.A."/>
            <person name="Chapman S."/>
            <person name="Coulson R."/>
            <person name="Coutinho P.M."/>
            <person name="Danchin E.G."/>
            <person name="Diener A."/>
            <person name="Gale L.R."/>
            <person name="Gardiner D.M."/>
            <person name="Goff S."/>
            <person name="Hammond-Kosack K.E."/>
            <person name="Hilburn K."/>
            <person name="Hua-Van A."/>
            <person name="Jonkers W."/>
            <person name="Kazan K."/>
            <person name="Kodira C.D."/>
            <person name="Koehrsen M."/>
            <person name="Kumar L."/>
            <person name="Lee Y.H."/>
            <person name="Li L."/>
            <person name="Manners J.M."/>
            <person name="Miranda-Saavedra D."/>
            <person name="Mukherjee M."/>
            <person name="Park G."/>
            <person name="Park J."/>
            <person name="Park S.Y."/>
            <person name="Proctor R.H."/>
            <person name="Regev A."/>
            <person name="Ruiz-Roldan M.C."/>
            <person name="Sain D."/>
            <person name="Sakthikumar S."/>
            <person name="Sykes S."/>
            <person name="Schwartz D.C."/>
            <person name="Turgeon B.G."/>
            <person name="Wapinski I."/>
            <person name="Yoder O."/>
            <person name="Young S."/>
            <person name="Zeng Q."/>
            <person name="Zhou S."/>
            <person name="Galagan J."/>
            <person name="Cuomo C.A."/>
            <person name="Kistler H.C."/>
            <person name="Rep M."/>
        </authorList>
    </citation>
    <scope>NUCLEOTIDE SEQUENCE [LARGE SCALE GENOMIC DNA]</scope>
    <source>
        <strain evidence="7">4287</strain>
    </source>
</reference>
<evidence type="ECO:0000259" key="6">
    <source>
        <dbReference type="PROSITE" id="PS50405"/>
    </source>
</evidence>
<dbReference type="Pfam" id="PF00043">
    <property type="entry name" value="GST_C"/>
    <property type="match status" value="1"/>
</dbReference>
<dbReference type="PROSITE" id="PS50405">
    <property type="entry name" value="GST_CTER"/>
    <property type="match status" value="1"/>
</dbReference>
<comment type="catalytic activity">
    <reaction evidence="4">
        <text>RX + glutathione = an S-substituted glutathione + a halide anion + H(+)</text>
        <dbReference type="Rhea" id="RHEA:16437"/>
        <dbReference type="ChEBI" id="CHEBI:15378"/>
        <dbReference type="ChEBI" id="CHEBI:16042"/>
        <dbReference type="ChEBI" id="CHEBI:17792"/>
        <dbReference type="ChEBI" id="CHEBI:57925"/>
        <dbReference type="ChEBI" id="CHEBI:90779"/>
        <dbReference type="EC" id="2.5.1.18"/>
    </reaction>
</comment>
<dbReference type="InterPro" id="IPR004045">
    <property type="entry name" value="Glutathione_S-Trfase_N"/>
</dbReference>
<evidence type="ECO:0000256" key="4">
    <source>
        <dbReference type="ARBA" id="ARBA00047960"/>
    </source>
</evidence>
<evidence type="ECO:0000256" key="3">
    <source>
        <dbReference type="ARBA" id="ARBA00022679"/>
    </source>
</evidence>
<evidence type="ECO:0000259" key="5">
    <source>
        <dbReference type="PROSITE" id="PS50404"/>
    </source>
</evidence>
<feature type="domain" description="GST C-terminal" evidence="6">
    <location>
        <begin position="106"/>
        <end position="243"/>
    </location>
</feature>
<accession>A0A0J9UPU2</accession>
<dbReference type="SFLD" id="SFLDG00358">
    <property type="entry name" value="Main_(cytGST)"/>
    <property type="match status" value="1"/>
</dbReference>
<dbReference type="RefSeq" id="XP_018239345.1">
    <property type="nucleotide sequence ID" value="XM_018382604.1"/>
</dbReference>
<dbReference type="InterPro" id="IPR036249">
    <property type="entry name" value="Thioredoxin-like_sf"/>
</dbReference>
<dbReference type="InterPro" id="IPR040079">
    <property type="entry name" value="Glutathione_S-Trfase"/>
</dbReference>
<dbReference type="SUPFAM" id="SSF47616">
    <property type="entry name" value="GST C-terminal domain-like"/>
    <property type="match status" value="1"/>
</dbReference>
<dbReference type="SUPFAM" id="SSF52833">
    <property type="entry name" value="Thioredoxin-like"/>
    <property type="match status" value="1"/>
</dbReference>
<dbReference type="InterPro" id="IPR010987">
    <property type="entry name" value="Glutathione-S-Trfase_C-like"/>
</dbReference>
<dbReference type="GO" id="GO:0006749">
    <property type="term" value="P:glutathione metabolic process"/>
    <property type="evidence" value="ECO:0007669"/>
    <property type="project" value="TreeGrafter"/>
</dbReference>
<evidence type="ECO:0000256" key="1">
    <source>
        <dbReference type="ARBA" id="ARBA00007409"/>
    </source>
</evidence>
<reference evidence="7" key="1">
    <citation type="submission" date="2007-04" db="EMBL/GenBank/DDBJ databases">
        <authorList>
            <consortium name="The Broad Institute Genome Sequencing Platform"/>
            <person name="Birren B."/>
            <person name="Lander E."/>
            <person name="Galagan J."/>
            <person name="Nusbaum C."/>
            <person name="Devon K."/>
            <person name="Ma L.-J."/>
            <person name="Jaffe D."/>
            <person name="Butler J."/>
            <person name="Alvarez P."/>
            <person name="Gnerre S."/>
            <person name="Grabherr M."/>
            <person name="Kleber M."/>
            <person name="Mauceli E."/>
            <person name="Brockman W."/>
            <person name="MacCallum I.A."/>
            <person name="Young S."/>
            <person name="LaButti K."/>
            <person name="DeCaprio D."/>
            <person name="Crawford M."/>
            <person name="Koehrsen M."/>
            <person name="Engels R."/>
            <person name="Montgomery P."/>
            <person name="Pearson M."/>
            <person name="Howarth C."/>
            <person name="Larson L."/>
            <person name="White J."/>
            <person name="O'Leary S."/>
            <person name="Kodira C."/>
            <person name="Zeng Q."/>
            <person name="Yandava C."/>
            <person name="Alvarado L."/>
            <person name="Kistler C."/>
            <person name="Shim W.-B."/>
            <person name="Kang S."/>
            <person name="Woloshuk C."/>
        </authorList>
    </citation>
    <scope>NUCLEOTIDE SEQUENCE</scope>
    <source>
        <strain evidence="7">4287</strain>
    </source>
</reference>
<keyword evidence="3" id="KW-0808">Transferase</keyword>
<dbReference type="InterPro" id="IPR004046">
    <property type="entry name" value="GST_C"/>
</dbReference>
<name>A0A0J9UPU2_FUSO4</name>
<gene>
    <name evidence="7" type="ORF">FOXG_04571</name>
</gene>
<sequence length="243" mass="27747">MEFGTTELDRKFVLYGDYVSPYTITAAHALLEKGLTWEYRYIDILKFVTRTPEHRKLHPFGKVPILDVLDDRGESTLRICESRAIARYIAAAYSKQGNSLMPDISDVEAVGLFEEAASMEVCYFSTTAWRYCGDIIVKPVLGIPRVDKKTLEDIWNELNGALKALDGILSSREYLAGANFTLVDIWSMPWVSQLIDLKGADVLFFELPHLRNWWERVSLRPAWKEACALMDKAMEVMRQNAAK</sequence>
<dbReference type="AlphaFoldDB" id="A0A0J9UPU2"/>
<evidence type="ECO:0000256" key="2">
    <source>
        <dbReference type="ARBA" id="ARBA00012452"/>
    </source>
</evidence>
<comment type="similarity">
    <text evidence="1">Belongs to the GST superfamily.</text>
</comment>
<dbReference type="Gene3D" id="1.20.1050.10">
    <property type="match status" value="1"/>
</dbReference>
<protein>
    <recommendedName>
        <fullName evidence="2">glutathione transferase</fullName>
        <ecNumber evidence="2">2.5.1.18</ecNumber>
    </recommendedName>
</protein>
<organism evidence="7 8">
    <name type="scientific">Fusarium oxysporum f. sp. lycopersici (strain 4287 / CBS 123668 / FGSC 9935 / NRRL 34936)</name>
    <name type="common">Fusarium vascular wilt of tomato</name>
    <dbReference type="NCBI Taxonomy" id="426428"/>
    <lineage>
        <taxon>Eukaryota</taxon>
        <taxon>Fungi</taxon>
        <taxon>Dikarya</taxon>
        <taxon>Ascomycota</taxon>
        <taxon>Pezizomycotina</taxon>
        <taxon>Sordariomycetes</taxon>
        <taxon>Hypocreomycetidae</taxon>
        <taxon>Hypocreales</taxon>
        <taxon>Nectriaceae</taxon>
        <taxon>Fusarium</taxon>
        <taxon>Fusarium oxysporum species complex</taxon>
    </lineage>
</organism>
<dbReference type="PANTHER" id="PTHR43900">
    <property type="entry name" value="GLUTATHIONE S-TRANSFERASE RHO"/>
    <property type="match status" value="1"/>
</dbReference>
<dbReference type="Gene3D" id="3.40.30.10">
    <property type="entry name" value="Glutaredoxin"/>
    <property type="match status" value="1"/>
</dbReference>
<dbReference type="GO" id="GO:0005737">
    <property type="term" value="C:cytoplasm"/>
    <property type="evidence" value="ECO:0007669"/>
    <property type="project" value="TreeGrafter"/>
</dbReference>